<name>A0A7J8DI44_ROUAE</name>
<feature type="region of interest" description="Disordered" evidence="1">
    <location>
        <begin position="44"/>
        <end position="155"/>
    </location>
</feature>
<reference evidence="2 3" key="1">
    <citation type="journal article" date="2020" name="Nature">
        <title>Six reference-quality genomes reveal evolution of bat adaptations.</title>
        <authorList>
            <person name="Jebb D."/>
            <person name="Huang Z."/>
            <person name="Pippel M."/>
            <person name="Hughes G.M."/>
            <person name="Lavrichenko K."/>
            <person name="Devanna P."/>
            <person name="Winkler S."/>
            <person name="Jermiin L.S."/>
            <person name="Skirmuntt E.C."/>
            <person name="Katzourakis A."/>
            <person name="Burkitt-Gray L."/>
            <person name="Ray D.A."/>
            <person name="Sullivan K.A.M."/>
            <person name="Roscito J.G."/>
            <person name="Kirilenko B.M."/>
            <person name="Davalos L.M."/>
            <person name="Corthals A.P."/>
            <person name="Power M.L."/>
            <person name="Jones G."/>
            <person name="Ransome R.D."/>
            <person name="Dechmann D.K.N."/>
            <person name="Locatelli A.G."/>
            <person name="Puechmaille S.J."/>
            <person name="Fedrigo O."/>
            <person name="Jarvis E.D."/>
            <person name="Hiller M."/>
            <person name="Vernes S.C."/>
            <person name="Myers E.W."/>
            <person name="Teeling E.C."/>
        </authorList>
    </citation>
    <scope>NUCLEOTIDE SEQUENCE [LARGE SCALE GENOMIC DNA]</scope>
    <source>
        <strain evidence="2">MRouAeg1</strain>
        <tissue evidence="2">Muscle</tissue>
    </source>
</reference>
<evidence type="ECO:0000313" key="3">
    <source>
        <dbReference type="Proteomes" id="UP000593571"/>
    </source>
</evidence>
<dbReference type="EMBL" id="JACASE010000012">
    <property type="protein sequence ID" value="KAF6422914.1"/>
    <property type="molecule type" value="Genomic_DNA"/>
</dbReference>
<dbReference type="AlphaFoldDB" id="A0A7J8DI44"/>
<dbReference type="Proteomes" id="UP000593571">
    <property type="component" value="Unassembled WGS sequence"/>
</dbReference>
<evidence type="ECO:0000313" key="2">
    <source>
        <dbReference type="EMBL" id="KAF6422914.1"/>
    </source>
</evidence>
<keyword evidence="3" id="KW-1185">Reference proteome</keyword>
<feature type="compositionally biased region" description="Low complexity" evidence="1">
    <location>
        <begin position="120"/>
        <end position="155"/>
    </location>
</feature>
<organism evidence="2 3">
    <name type="scientific">Rousettus aegyptiacus</name>
    <name type="common">Egyptian fruit bat</name>
    <name type="synonym">Pteropus aegyptiacus</name>
    <dbReference type="NCBI Taxonomy" id="9407"/>
    <lineage>
        <taxon>Eukaryota</taxon>
        <taxon>Metazoa</taxon>
        <taxon>Chordata</taxon>
        <taxon>Craniata</taxon>
        <taxon>Vertebrata</taxon>
        <taxon>Euteleostomi</taxon>
        <taxon>Mammalia</taxon>
        <taxon>Eutheria</taxon>
        <taxon>Laurasiatheria</taxon>
        <taxon>Chiroptera</taxon>
        <taxon>Yinpterochiroptera</taxon>
        <taxon>Pteropodoidea</taxon>
        <taxon>Pteropodidae</taxon>
        <taxon>Rousettinae</taxon>
        <taxon>Rousettus</taxon>
    </lineage>
</organism>
<feature type="compositionally biased region" description="Low complexity" evidence="1">
    <location>
        <begin position="88"/>
        <end position="109"/>
    </location>
</feature>
<accession>A0A7J8DI44</accession>
<evidence type="ECO:0000256" key="1">
    <source>
        <dbReference type="SAM" id="MobiDB-lite"/>
    </source>
</evidence>
<gene>
    <name evidence="2" type="ORF">HJG63_008700</name>
</gene>
<proteinExistence type="predicted"/>
<feature type="compositionally biased region" description="Basic and acidic residues" evidence="1">
    <location>
        <begin position="62"/>
        <end position="71"/>
    </location>
</feature>
<protein>
    <submittedName>
        <fullName evidence="2">Uncharacterized protein</fullName>
    </submittedName>
</protein>
<sequence length="155" mass="15912">MTPKPSLNPLVFCCLLSLESPEVRRKREGLATCAGDQELAAAFPLAPGGRAEADTGACGPRASDRPRERVSRSAAPTGKPGRPPSPGPRAGTARAAGRTATGACQVPGRTPRPDGRRVGRGPLPGVRGPGPRRSPRLSQRPAAAALADGAEPYPK</sequence>
<comment type="caution">
    <text evidence="2">The sequence shown here is derived from an EMBL/GenBank/DDBJ whole genome shotgun (WGS) entry which is preliminary data.</text>
</comment>